<comment type="caution">
    <text evidence="3">The sequence shown here is derived from an EMBL/GenBank/DDBJ whole genome shotgun (WGS) entry which is preliminary data.</text>
</comment>
<proteinExistence type="predicted"/>
<reference evidence="3 4" key="1">
    <citation type="submission" date="2019-03" db="EMBL/GenBank/DDBJ databases">
        <title>Single cell metagenomics reveals metabolic interactions within the superorganism composed of flagellate Streblomastix strix and complex community of Bacteroidetes bacteria on its surface.</title>
        <authorList>
            <person name="Treitli S.C."/>
            <person name="Kolisko M."/>
            <person name="Husnik F."/>
            <person name="Keeling P."/>
            <person name="Hampl V."/>
        </authorList>
    </citation>
    <scope>NUCLEOTIDE SEQUENCE [LARGE SCALE GENOMIC DNA]</scope>
    <source>
        <strain evidence="3">ST1C</strain>
    </source>
</reference>
<dbReference type="AlphaFoldDB" id="A0A5J4W1K5"/>
<feature type="domain" description="Mvd1 C-terminal" evidence="2">
    <location>
        <begin position="82"/>
        <end position="206"/>
    </location>
</feature>
<feature type="compositionally biased region" description="Basic and acidic residues" evidence="1">
    <location>
        <begin position="1"/>
        <end position="14"/>
    </location>
</feature>
<dbReference type="PANTHER" id="PTHR10977">
    <property type="entry name" value="DIPHOSPHOMEVALONATE DECARBOXYLASE"/>
    <property type="match status" value="1"/>
</dbReference>
<feature type="region of interest" description="Disordered" evidence="1">
    <location>
        <begin position="1"/>
        <end position="22"/>
    </location>
</feature>
<evidence type="ECO:0000313" key="4">
    <source>
        <dbReference type="Proteomes" id="UP000324800"/>
    </source>
</evidence>
<dbReference type="Pfam" id="PF18376">
    <property type="entry name" value="MDD_C"/>
    <property type="match status" value="1"/>
</dbReference>
<dbReference type="InterPro" id="IPR041431">
    <property type="entry name" value="Mvd1_C"/>
</dbReference>
<organism evidence="3 4">
    <name type="scientific">Streblomastix strix</name>
    <dbReference type="NCBI Taxonomy" id="222440"/>
    <lineage>
        <taxon>Eukaryota</taxon>
        <taxon>Metamonada</taxon>
        <taxon>Preaxostyla</taxon>
        <taxon>Oxymonadida</taxon>
        <taxon>Streblomastigidae</taxon>
        <taxon>Streblomastix</taxon>
    </lineage>
</organism>
<name>A0A5J4W1K5_9EUKA</name>
<accession>A0A5J4W1K5</accession>
<dbReference type="SUPFAM" id="SSF55060">
    <property type="entry name" value="GHMP Kinase, C-terminal domain"/>
    <property type="match status" value="1"/>
</dbReference>
<dbReference type="OrthoDB" id="10253702at2759"/>
<dbReference type="PANTHER" id="PTHR10977:SF3">
    <property type="entry name" value="DIPHOSPHOMEVALONATE DECARBOXYLASE"/>
    <property type="match status" value="1"/>
</dbReference>
<dbReference type="GO" id="GO:0004163">
    <property type="term" value="F:diphosphomevalonate decarboxylase activity"/>
    <property type="evidence" value="ECO:0007669"/>
    <property type="project" value="TreeGrafter"/>
</dbReference>
<dbReference type="InterPro" id="IPR036554">
    <property type="entry name" value="GHMP_kinase_C_sf"/>
</dbReference>
<dbReference type="EMBL" id="SNRW01003996">
    <property type="protein sequence ID" value="KAA6388409.1"/>
    <property type="molecule type" value="Genomic_DNA"/>
</dbReference>
<dbReference type="Proteomes" id="UP000324800">
    <property type="component" value="Unassembled WGS sequence"/>
</dbReference>
<dbReference type="GO" id="GO:0019287">
    <property type="term" value="P:isopentenyl diphosphate biosynthetic process, mevalonate pathway"/>
    <property type="evidence" value="ECO:0007669"/>
    <property type="project" value="TreeGrafter"/>
</dbReference>
<gene>
    <name evidence="3" type="ORF">EZS28_016065</name>
</gene>
<dbReference type="GO" id="GO:0005829">
    <property type="term" value="C:cytosol"/>
    <property type="evidence" value="ECO:0007669"/>
    <property type="project" value="TreeGrafter"/>
</dbReference>
<evidence type="ECO:0000313" key="3">
    <source>
        <dbReference type="EMBL" id="KAA6388409.1"/>
    </source>
</evidence>
<evidence type="ECO:0000256" key="1">
    <source>
        <dbReference type="SAM" id="MobiDB-lite"/>
    </source>
</evidence>
<evidence type="ECO:0000259" key="2">
    <source>
        <dbReference type="Pfam" id="PF18376"/>
    </source>
</evidence>
<dbReference type="Gene3D" id="3.30.70.890">
    <property type="entry name" value="GHMP kinase, C-terminal domain"/>
    <property type="match status" value="1"/>
</dbReference>
<protein>
    <recommendedName>
        <fullName evidence="2">Mvd1 C-terminal domain-containing protein</fullName>
    </recommendedName>
</protein>
<sequence>MMTNEWRKKREKNANQRSDSAQSAILERDFDKLGRIAMDDCDEFIQCCNETVIYEEEIEIDSKKQKEDEQKQEMKADIRSEIVKIFNESQKGSDNKIKCFYTFDAGPNAVLFVEEENTQKFLEFLYLESGIVQVNINDEEKEGKERLVDYETQFVSKDIQQLHFVEDLRQRLKTKDKTVLKSEIRQQETNNFILKITHTHPGPPPQLSVLYE</sequence>